<comment type="caution">
    <text evidence="1">The sequence shown here is derived from an EMBL/GenBank/DDBJ whole genome shotgun (WGS) entry which is preliminary data.</text>
</comment>
<evidence type="ECO:0000313" key="1">
    <source>
        <dbReference type="EMBL" id="KNZ48681.1"/>
    </source>
</evidence>
<sequence>SYFLHAGIFLLTQYRNQNNVFELILNLNFGLFQDHLSNYHFLALFSKGFLTSSAVSCAVESPFSSAADVCASGCGKLKQRKSEKCVSSNPKIVNTYTAFSGKKEGILNAYQVKFYHLNEQASLGMLKGKIQDTHPPEHNMNHQFHCGCNPNTHLSLYPLSLCGA</sequence>
<reference evidence="1 2" key="1">
    <citation type="submission" date="2015-08" db="EMBL/GenBank/DDBJ databases">
        <title>Next Generation Sequencing and Analysis of the Genome of Puccinia sorghi L Schw, the Causal Agent of Maize Common Rust.</title>
        <authorList>
            <person name="Rochi L."/>
            <person name="Burguener G."/>
            <person name="Darino M."/>
            <person name="Turjanski A."/>
            <person name="Kreff E."/>
            <person name="Dieguez M.J."/>
            <person name="Sacco F."/>
        </authorList>
    </citation>
    <scope>NUCLEOTIDE SEQUENCE [LARGE SCALE GENOMIC DNA]</scope>
    <source>
        <strain evidence="1 2">RO10H11247</strain>
    </source>
</reference>
<name>A0A0L6UJF3_9BASI</name>
<gene>
    <name evidence="1" type="ORF">VP01_5491g1</name>
</gene>
<dbReference type="VEuPathDB" id="FungiDB:VP01_5491g1"/>
<accession>A0A0L6UJF3</accession>
<protein>
    <submittedName>
        <fullName evidence="1">Uncharacterized protein</fullName>
    </submittedName>
</protein>
<dbReference type="EMBL" id="LAVV01010710">
    <property type="protein sequence ID" value="KNZ48681.1"/>
    <property type="molecule type" value="Genomic_DNA"/>
</dbReference>
<evidence type="ECO:0000313" key="2">
    <source>
        <dbReference type="Proteomes" id="UP000037035"/>
    </source>
</evidence>
<keyword evidence="2" id="KW-1185">Reference proteome</keyword>
<organism evidence="1 2">
    <name type="scientific">Puccinia sorghi</name>
    <dbReference type="NCBI Taxonomy" id="27349"/>
    <lineage>
        <taxon>Eukaryota</taxon>
        <taxon>Fungi</taxon>
        <taxon>Dikarya</taxon>
        <taxon>Basidiomycota</taxon>
        <taxon>Pucciniomycotina</taxon>
        <taxon>Pucciniomycetes</taxon>
        <taxon>Pucciniales</taxon>
        <taxon>Pucciniaceae</taxon>
        <taxon>Puccinia</taxon>
    </lineage>
</organism>
<proteinExistence type="predicted"/>
<feature type="non-terminal residue" evidence="1">
    <location>
        <position position="1"/>
    </location>
</feature>
<dbReference type="AlphaFoldDB" id="A0A0L6UJF3"/>
<dbReference type="Proteomes" id="UP000037035">
    <property type="component" value="Unassembled WGS sequence"/>
</dbReference>